<keyword evidence="1" id="KW-0805">Transcription regulation</keyword>
<organism evidence="5 6">
    <name type="scientific">Paroceanicella profunda</name>
    <dbReference type="NCBI Taxonomy" id="2579971"/>
    <lineage>
        <taxon>Bacteria</taxon>
        <taxon>Pseudomonadati</taxon>
        <taxon>Pseudomonadota</taxon>
        <taxon>Alphaproteobacteria</taxon>
        <taxon>Rhodobacterales</taxon>
        <taxon>Paracoccaceae</taxon>
        <taxon>Paroceanicella</taxon>
    </lineage>
</organism>
<dbReference type="SUPFAM" id="SSF64288">
    <property type="entry name" value="Chorismate lyase-like"/>
    <property type="match status" value="1"/>
</dbReference>
<dbReference type="SMART" id="SM00866">
    <property type="entry name" value="UTRA"/>
    <property type="match status" value="1"/>
</dbReference>
<proteinExistence type="predicted"/>
<dbReference type="PROSITE" id="PS50949">
    <property type="entry name" value="HTH_GNTR"/>
    <property type="match status" value="1"/>
</dbReference>
<evidence type="ECO:0000256" key="3">
    <source>
        <dbReference type="ARBA" id="ARBA00023163"/>
    </source>
</evidence>
<keyword evidence="2" id="KW-0238">DNA-binding</keyword>
<dbReference type="Proteomes" id="UP000305888">
    <property type="component" value="Plasmid pD4M1A"/>
</dbReference>
<dbReference type="Gene3D" id="3.40.1410.10">
    <property type="entry name" value="Chorismate lyase-like"/>
    <property type="match status" value="1"/>
</dbReference>
<sequence>MHVFDCCHRMKRQGGPMTRLYLKLAEQLRAEFRSGALRDGDAVPSEAQLRQAYGVSRTTVRAALALLEEERLIERRQGVGAFYRSGRIAKHLSRELDFHTEGRAHGQSPATRALAFAARPASLSERTVFGPEARGGVVELRRLRLLNGTPSVYQTSVLCHPGLEALARPDFENVSMYRLLERRFGLRMTDMQETLEAAVASPEVARILGIEPGAPLFNTNRIARDAAGRVVELSHNAVRADRYYFTFEGSIAEFAR</sequence>
<dbReference type="InterPro" id="IPR036388">
    <property type="entry name" value="WH-like_DNA-bd_sf"/>
</dbReference>
<keyword evidence="5" id="KW-0614">Plasmid</keyword>
<evidence type="ECO:0000256" key="2">
    <source>
        <dbReference type="ARBA" id="ARBA00023125"/>
    </source>
</evidence>
<evidence type="ECO:0000259" key="4">
    <source>
        <dbReference type="PROSITE" id="PS50949"/>
    </source>
</evidence>
<keyword evidence="3" id="KW-0804">Transcription</keyword>
<accession>A0A5B8FY47</accession>
<dbReference type="InterPro" id="IPR000524">
    <property type="entry name" value="Tscrpt_reg_HTH_GntR"/>
</dbReference>
<dbReference type="AlphaFoldDB" id="A0A5B8FY47"/>
<feature type="domain" description="HTH gntR-type" evidence="4">
    <location>
        <begin position="18"/>
        <end position="86"/>
    </location>
</feature>
<evidence type="ECO:0000256" key="1">
    <source>
        <dbReference type="ARBA" id="ARBA00023015"/>
    </source>
</evidence>
<dbReference type="InterPro" id="IPR011663">
    <property type="entry name" value="UTRA"/>
</dbReference>
<dbReference type="Gene3D" id="1.10.10.10">
    <property type="entry name" value="Winged helix-like DNA-binding domain superfamily/Winged helix DNA-binding domain"/>
    <property type="match status" value="1"/>
</dbReference>
<protein>
    <submittedName>
        <fullName evidence="5">GntR family transcriptional regulator</fullName>
    </submittedName>
</protein>
<dbReference type="PANTHER" id="PTHR44846">
    <property type="entry name" value="MANNOSYL-D-GLYCERATE TRANSPORT/METABOLISM SYSTEM REPRESSOR MNGR-RELATED"/>
    <property type="match status" value="1"/>
</dbReference>
<dbReference type="PANTHER" id="PTHR44846:SF17">
    <property type="entry name" value="GNTR-FAMILY TRANSCRIPTIONAL REGULATOR"/>
    <property type="match status" value="1"/>
</dbReference>
<dbReference type="SMART" id="SM00345">
    <property type="entry name" value="HTH_GNTR"/>
    <property type="match status" value="1"/>
</dbReference>
<dbReference type="CDD" id="cd07377">
    <property type="entry name" value="WHTH_GntR"/>
    <property type="match status" value="1"/>
</dbReference>
<reference evidence="5 6" key="1">
    <citation type="submission" date="2019-06" db="EMBL/GenBank/DDBJ databases">
        <title>Genome sequence of Rhodobacteraceae bacterium D4M1.</title>
        <authorList>
            <person name="Cao J."/>
        </authorList>
    </citation>
    <scope>NUCLEOTIDE SEQUENCE [LARGE SCALE GENOMIC DNA]</scope>
    <source>
        <strain evidence="5 6">D4M1</strain>
        <plasmid evidence="6">pd4m1a</plasmid>
    </source>
</reference>
<dbReference type="InterPro" id="IPR050679">
    <property type="entry name" value="Bact_HTH_transcr_reg"/>
</dbReference>
<evidence type="ECO:0000313" key="6">
    <source>
        <dbReference type="Proteomes" id="UP000305888"/>
    </source>
</evidence>
<gene>
    <name evidence="5" type="ORF">FDP22_18290</name>
</gene>
<dbReference type="GO" id="GO:0045892">
    <property type="term" value="P:negative regulation of DNA-templated transcription"/>
    <property type="evidence" value="ECO:0007669"/>
    <property type="project" value="TreeGrafter"/>
</dbReference>
<dbReference type="GO" id="GO:0003700">
    <property type="term" value="F:DNA-binding transcription factor activity"/>
    <property type="evidence" value="ECO:0007669"/>
    <property type="project" value="InterPro"/>
</dbReference>
<dbReference type="PRINTS" id="PR00035">
    <property type="entry name" value="HTHGNTR"/>
</dbReference>
<dbReference type="Pfam" id="PF00392">
    <property type="entry name" value="GntR"/>
    <property type="match status" value="1"/>
</dbReference>
<dbReference type="EMBL" id="CP040819">
    <property type="protein sequence ID" value="QDL93836.1"/>
    <property type="molecule type" value="Genomic_DNA"/>
</dbReference>
<dbReference type="GO" id="GO:0003677">
    <property type="term" value="F:DNA binding"/>
    <property type="evidence" value="ECO:0007669"/>
    <property type="project" value="UniProtKB-KW"/>
</dbReference>
<keyword evidence="6" id="KW-1185">Reference proteome</keyword>
<dbReference type="InterPro" id="IPR036390">
    <property type="entry name" value="WH_DNA-bd_sf"/>
</dbReference>
<dbReference type="Pfam" id="PF07702">
    <property type="entry name" value="UTRA"/>
    <property type="match status" value="1"/>
</dbReference>
<evidence type="ECO:0000313" key="5">
    <source>
        <dbReference type="EMBL" id="QDL93836.1"/>
    </source>
</evidence>
<dbReference type="OrthoDB" id="9808698at2"/>
<dbReference type="InterPro" id="IPR028978">
    <property type="entry name" value="Chorismate_lyase_/UTRA_dom_sf"/>
</dbReference>
<dbReference type="KEGG" id="ppru:FDP22_18290"/>
<geneLocation type="plasmid" evidence="6">
    <name>pd4m1a</name>
</geneLocation>
<name>A0A5B8FY47_9RHOB</name>
<dbReference type="SUPFAM" id="SSF46785">
    <property type="entry name" value="Winged helix' DNA-binding domain"/>
    <property type="match status" value="1"/>
</dbReference>